<evidence type="ECO:0000313" key="3">
    <source>
        <dbReference type="EMBL" id="NIH78509.1"/>
    </source>
</evidence>
<feature type="domain" description="YdbS-like PH" evidence="2">
    <location>
        <begin position="399"/>
        <end position="472"/>
    </location>
</feature>
<keyword evidence="1" id="KW-0812">Transmembrane</keyword>
<dbReference type="RefSeq" id="WP_167111144.1">
    <property type="nucleotide sequence ID" value="NZ_JAANOU010000001.1"/>
</dbReference>
<sequence>MSTDWHRLSARMLAVHPVQEVVRLLPVLIGVLFVGRGGQGQIWSLVGLCLAVGTGLLRWFTTTYQITPEHVRVRRGLFSRKELSVPRDRIRTVDLTSRPLQRVLGLSRVVIGTGHGGHSGRGGHGGGTVTLDALATVDAARLREELLHKRAAHPAEAGALVDVLAELRPPWVRFAPFTLSGIAAIGVVVGSLVNLFNEIAVDRTDFGAVQSWIGQIASAPVWVLVTGLAVLTVVLVSVLSIVAYVLAFWNFRLARGEGTLRVTRGLLTTRQTTIELRRLRGTEISEPLLLRAAGGARCSAITTGLHGEHSSSVLLPPAPRVVADRVAGDVLADPVAASAELIGHGSRAHLRRHTRAALVAAAVTGLFVLLWWLADWPAWTWQVALALFPAGALLAEDRYRNLGHTLIGGKLVVRQGSLVRRRQVLSTEGVIGWVFHRSFFQRRAGLLSLTATTAAGRQHYTGIDIPAAEAVALADAAEPGLLEPFLVRERSVAEAVQDLRG</sequence>
<dbReference type="Pfam" id="PF03703">
    <property type="entry name" value="bPH_2"/>
    <property type="match status" value="2"/>
</dbReference>
<reference evidence="3 4" key="1">
    <citation type="submission" date="2020-03" db="EMBL/GenBank/DDBJ databases">
        <title>Sequencing the genomes of 1000 actinobacteria strains.</title>
        <authorList>
            <person name="Klenk H.-P."/>
        </authorList>
    </citation>
    <scope>NUCLEOTIDE SEQUENCE [LARGE SCALE GENOMIC DNA]</scope>
    <source>
        <strain evidence="3 4">DSM 45668</strain>
    </source>
</reference>
<protein>
    <submittedName>
        <fullName evidence="3">Membrane protein</fullName>
    </submittedName>
</protein>
<dbReference type="InterPro" id="IPR014529">
    <property type="entry name" value="UCP026631"/>
</dbReference>
<feature type="transmembrane region" description="Helical" evidence="1">
    <location>
        <begin position="41"/>
        <end position="60"/>
    </location>
</feature>
<evidence type="ECO:0000259" key="2">
    <source>
        <dbReference type="Pfam" id="PF03703"/>
    </source>
</evidence>
<proteinExistence type="predicted"/>
<feature type="transmembrane region" description="Helical" evidence="1">
    <location>
        <begin position="174"/>
        <end position="196"/>
    </location>
</feature>
<gene>
    <name evidence="3" type="ORF">FHX46_001039</name>
</gene>
<keyword evidence="4" id="KW-1185">Reference proteome</keyword>
<organism evidence="3 4">
    <name type="scientific">Amycolatopsis viridis</name>
    <dbReference type="NCBI Taxonomy" id="185678"/>
    <lineage>
        <taxon>Bacteria</taxon>
        <taxon>Bacillati</taxon>
        <taxon>Actinomycetota</taxon>
        <taxon>Actinomycetes</taxon>
        <taxon>Pseudonocardiales</taxon>
        <taxon>Pseudonocardiaceae</taxon>
        <taxon>Amycolatopsis</taxon>
    </lineage>
</organism>
<feature type="transmembrane region" description="Helical" evidence="1">
    <location>
        <begin position="356"/>
        <end position="373"/>
    </location>
</feature>
<feature type="transmembrane region" description="Helical" evidence="1">
    <location>
        <begin position="221"/>
        <end position="251"/>
    </location>
</feature>
<keyword evidence="1" id="KW-1133">Transmembrane helix</keyword>
<dbReference type="InterPro" id="IPR005182">
    <property type="entry name" value="YdbS-like_PH"/>
</dbReference>
<evidence type="ECO:0000313" key="4">
    <source>
        <dbReference type="Proteomes" id="UP000754495"/>
    </source>
</evidence>
<accession>A0ABX0SS79</accession>
<name>A0ABX0SS79_9PSEU</name>
<dbReference type="EMBL" id="JAANOU010000001">
    <property type="protein sequence ID" value="NIH78509.1"/>
    <property type="molecule type" value="Genomic_DNA"/>
</dbReference>
<keyword evidence="1" id="KW-0472">Membrane</keyword>
<feature type="transmembrane region" description="Helical" evidence="1">
    <location>
        <begin position="12"/>
        <end position="35"/>
    </location>
</feature>
<feature type="transmembrane region" description="Helical" evidence="1">
    <location>
        <begin position="379"/>
        <end position="395"/>
    </location>
</feature>
<dbReference type="Proteomes" id="UP000754495">
    <property type="component" value="Unassembled WGS sequence"/>
</dbReference>
<feature type="domain" description="YdbS-like PH" evidence="2">
    <location>
        <begin position="59"/>
        <end position="145"/>
    </location>
</feature>
<dbReference type="PANTHER" id="PTHR34473">
    <property type="entry name" value="UPF0699 TRANSMEMBRANE PROTEIN YDBS"/>
    <property type="match status" value="1"/>
</dbReference>
<evidence type="ECO:0000256" key="1">
    <source>
        <dbReference type="SAM" id="Phobius"/>
    </source>
</evidence>
<dbReference type="PIRSF" id="PIRSF026631">
    <property type="entry name" value="UCP026631"/>
    <property type="match status" value="1"/>
</dbReference>
<comment type="caution">
    <text evidence="3">The sequence shown here is derived from an EMBL/GenBank/DDBJ whole genome shotgun (WGS) entry which is preliminary data.</text>
</comment>
<dbReference type="PANTHER" id="PTHR34473:SF2">
    <property type="entry name" value="UPF0699 TRANSMEMBRANE PROTEIN YDBT"/>
    <property type="match status" value="1"/>
</dbReference>